<keyword evidence="3" id="KW-1185">Reference proteome</keyword>
<protein>
    <submittedName>
        <fullName evidence="2">PQQ-dependent sugar dehydrogenase</fullName>
    </submittedName>
</protein>
<dbReference type="InterPro" id="IPR011041">
    <property type="entry name" value="Quinoprot_gluc/sorb_DH_b-prop"/>
</dbReference>
<dbReference type="OrthoDB" id="9770043at2"/>
<organism evidence="2 3">
    <name type="scientific">Flagellimonas nanhaiensis</name>
    <dbReference type="NCBI Taxonomy" id="2292706"/>
    <lineage>
        <taxon>Bacteria</taxon>
        <taxon>Pseudomonadati</taxon>
        <taxon>Bacteroidota</taxon>
        <taxon>Flavobacteriia</taxon>
        <taxon>Flavobacteriales</taxon>
        <taxon>Flavobacteriaceae</taxon>
        <taxon>Flagellimonas</taxon>
    </lineage>
</organism>
<dbReference type="EMBL" id="QTJX01000007">
    <property type="protein sequence ID" value="RDY57750.1"/>
    <property type="molecule type" value="Genomic_DNA"/>
</dbReference>
<evidence type="ECO:0000313" key="2">
    <source>
        <dbReference type="EMBL" id="RDY57750.1"/>
    </source>
</evidence>
<evidence type="ECO:0000259" key="1">
    <source>
        <dbReference type="Pfam" id="PF07995"/>
    </source>
</evidence>
<feature type="domain" description="Glucose/Sorbosone dehydrogenase" evidence="1">
    <location>
        <begin position="76"/>
        <end position="396"/>
    </location>
</feature>
<dbReference type="InterPro" id="IPR011042">
    <property type="entry name" value="6-blade_b-propeller_TolB-like"/>
</dbReference>
<dbReference type="PANTHER" id="PTHR19328:SF75">
    <property type="entry name" value="ALDOSE SUGAR DEHYDROGENASE YLII"/>
    <property type="match status" value="1"/>
</dbReference>
<proteinExistence type="predicted"/>
<dbReference type="InterPro" id="IPR012938">
    <property type="entry name" value="Glc/Sorbosone_DH"/>
</dbReference>
<reference evidence="2 3" key="1">
    <citation type="submission" date="2018-08" db="EMBL/GenBank/DDBJ databases">
        <title>Muricauda nanhaiensis sp. nov., isolated from seawater of the South China Sea.</title>
        <authorList>
            <person name="Dang Y."/>
        </authorList>
    </citation>
    <scope>NUCLEOTIDE SEQUENCE [LARGE SCALE GENOMIC DNA]</scope>
    <source>
        <strain evidence="2 3">SM1704</strain>
    </source>
</reference>
<dbReference type="SUPFAM" id="SSF50952">
    <property type="entry name" value="Soluble quinoprotein glucose dehydrogenase"/>
    <property type="match status" value="1"/>
</dbReference>
<dbReference type="Gene3D" id="2.120.10.30">
    <property type="entry name" value="TolB, C-terminal domain"/>
    <property type="match status" value="1"/>
</dbReference>
<evidence type="ECO:0000313" key="3">
    <source>
        <dbReference type="Proteomes" id="UP000261828"/>
    </source>
</evidence>
<accession>A0A371JLC3</accession>
<name>A0A371JLC3_9FLAO</name>
<dbReference type="AlphaFoldDB" id="A0A371JLC3"/>
<dbReference type="Proteomes" id="UP000261828">
    <property type="component" value="Unassembled WGS sequence"/>
</dbReference>
<dbReference type="Pfam" id="PF07995">
    <property type="entry name" value="GSDH"/>
    <property type="match status" value="1"/>
</dbReference>
<dbReference type="PANTHER" id="PTHR19328">
    <property type="entry name" value="HEDGEHOG-INTERACTING PROTEIN"/>
    <property type="match status" value="1"/>
</dbReference>
<sequence>MRVLLKFDSVCCLEEAYLQLVNSQKCMQTQVALKRIVYLNLILVFCFGCTQKESLGVFESEELNFRLEKITDSIRVPFGMCFLPNGKMLVTNRFSGEILQINVKSGKKRRLKGVPRSYCRGDGGALDILPHPDYEINGWLYFSHSIGDSISSSMAVERFKLLGDSIVELQRIFTASPFFKSPSHYGSRMAIKEGYLYFTMGDRYDLMDSAQTLNNHLGKVMRIFEDGQVPKDNPFYEVSGAKPEVWSYGHRNPQGLTLHPKTEELWLHEHGPKGGDELNRIEPGKNYGWPIICHGIDYDDTPIGDGITHMEGMEQPMYHYTPSIAPSGMEFYTGEEFAEWEGNLFIGAMALTHLNRLVLKDGKVIHEERLLEDFGRRVRVVREGPDGLLYLGVDGGMILRMVPL</sequence>
<gene>
    <name evidence="2" type="ORF">DX873_17785</name>
</gene>
<comment type="caution">
    <text evidence="2">The sequence shown here is derived from an EMBL/GenBank/DDBJ whole genome shotgun (WGS) entry which is preliminary data.</text>
</comment>